<comment type="subunit">
    <text evidence="9 10">Homodimer, forms a heterotetramer with a Cas2 homodimer.</text>
</comment>
<evidence type="ECO:0000256" key="5">
    <source>
        <dbReference type="ARBA" id="ARBA00022842"/>
    </source>
</evidence>
<evidence type="ECO:0000256" key="9">
    <source>
        <dbReference type="ARBA" id="ARBA00038592"/>
    </source>
</evidence>
<organism evidence="11">
    <name type="scientific">Thermogemmatispora argillosa</name>
    <dbReference type="NCBI Taxonomy" id="2045280"/>
    <lineage>
        <taxon>Bacteria</taxon>
        <taxon>Bacillati</taxon>
        <taxon>Chloroflexota</taxon>
        <taxon>Ktedonobacteria</taxon>
        <taxon>Thermogemmatisporales</taxon>
        <taxon>Thermogemmatisporaceae</taxon>
        <taxon>Thermogemmatispora</taxon>
    </lineage>
</organism>
<dbReference type="NCBIfam" id="TIGR00287">
    <property type="entry name" value="cas1"/>
    <property type="match status" value="1"/>
</dbReference>
<evidence type="ECO:0000256" key="10">
    <source>
        <dbReference type="HAMAP-Rule" id="MF_01470"/>
    </source>
</evidence>
<feature type="binding site" evidence="10">
    <location>
        <position position="172"/>
    </location>
    <ligand>
        <name>Mn(2+)</name>
        <dbReference type="ChEBI" id="CHEBI:29035"/>
    </ligand>
</feature>
<dbReference type="GO" id="GO:0043571">
    <property type="term" value="P:maintenance of CRISPR repeat elements"/>
    <property type="evidence" value="ECO:0007669"/>
    <property type="project" value="UniProtKB-UniRule"/>
</dbReference>
<keyword evidence="1 10" id="KW-0540">Nuclease</keyword>
<evidence type="ECO:0000256" key="1">
    <source>
        <dbReference type="ARBA" id="ARBA00022722"/>
    </source>
</evidence>
<evidence type="ECO:0000256" key="3">
    <source>
        <dbReference type="ARBA" id="ARBA00022759"/>
    </source>
</evidence>
<sequence length="340" mass="38090">MNLIVEGKGIFISKHQGRIRLVRGSQVVEEVPLIHLNQILVIDTGIGISSDVVKLYSEEGIPLHFLEKNGMVSASLYAAGLTGTVLTRRAQLLAFSTAKGCELARAFTRGKLANQINLLRYFIRSRKDEQPELCQKLHQSAQAIHDLLGEIDGLLIEKQGIAELRPSLLSLEGRAAQHYWTGLRHVLPEQLHWPGRQTRGATDLFNSLLNYGYGVLYAQIEQAILLAGLDPYAGFLHADRPGKPSLVLDLIEEFRQCTVDRTLVGLLNRRVPLEQDGEGLLTAETRRKVAEKVLERLNGGSELYEGKRQALRFILQQQARHLASFLRGERETYTPFVASW</sequence>
<keyword evidence="4 10" id="KW-0378">Hydrolase</keyword>
<comment type="cofactor">
    <cofactor evidence="10">
        <name>Mg(2+)</name>
        <dbReference type="ChEBI" id="CHEBI:18420"/>
    </cofactor>
    <cofactor evidence="10">
        <name>Mn(2+)</name>
        <dbReference type="ChEBI" id="CHEBI:29035"/>
    </cofactor>
</comment>
<dbReference type="EMBL" id="AP019377">
    <property type="protein sequence ID" value="BBH92006.1"/>
    <property type="molecule type" value="Genomic_DNA"/>
</dbReference>
<feature type="binding site" evidence="10">
    <location>
        <position position="252"/>
    </location>
    <ligand>
        <name>Mn(2+)</name>
        <dbReference type="ChEBI" id="CHEBI:29035"/>
    </ligand>
</feature>
<dbReference type="InterPro" id="IPR042206">
    <property type="entry name" value="CRISPR-assoc_Cas1_C"/>
</dbReference>
<feature type="binding site" evidence="10">
    <location>
        <position position="237"/>
    </location>
    <ligand>
        <name>Mn(2+)</name>
        <dbReference type="ChEBI" id="CHEBI:29035"/>
    </ligand>
</feature>
<dbReference type="AlphaFoldDB" id="A0A455SWQ6"/>
<accession>A0A455SWQ6</accession>
<dbReference type="Gene3D" id="1.20.120.920">
    <property type="entry name" value="CRISPR-associated endonuclease Cas1, C-terminal domain"/>
    <property type="match status" value="1"/>
</dbReference>
<dbReference type="GO" id="GO:0051607">
    <property type="term" value="P:defense response to virus"/>
    <property type="evidence" value="ECO:0007669"/>
    <property type="project" value="UniProtKB-UniRule"/>
</dbReference>
<evidence type="ECO:0000256" key="4">
    <source>
        <dbReference type="ARBA" id="ARBA00022801"/>
    </source>
</evidence>
<dbReference type="PANTHER" id="PTHR34353:SF2">
    <property type="entry name" value="CRISPR-ASSOCIATED ENDONUCLEASE CAS1 1"/>
    <property type="match status" value="1"/>
</dbReference>
<dbReference type="Gene3D" id="3.100.10.20">
    <property type="entry name" value="CRISPR-associated endonuclease Cas1, N-terminal domain"/>
    <property type="match status" value="1"/>
</dbReference>
<dbReference type="InterPro" id="IPR002729">
    <property type="entry name" value="CRISPR-assoc_Cas1"/>
</dbReference>
<evidence type="ECO:0000256" key="7">
    <source>
        <dbReference type="ARBA" id="ARBA00023125"/>
    </source>
</evidence>
<evidence type="ECO:0000256" key="6">
    <source>
        <dbReference type="ARBA" id="ARBA00023118"/>
    </source>
</evidence>
<protein>
    <recommendedName>
        <fullName evidence="10">CRISPR-associated endonuclease Cas1</fullName>
        <ecNumber evidence="10">3.1.-.-</ecNumber>
    </recommendedName>
</protein>
<keyword evidence="5 10" id="KW-0460">Magnesium</keyword>
<name>A0A455SWQ6_9CHLR</name>
<dbReference type="EC" id="3.1.-.-" evidence="10"/>
<evidence type="ECO:0000313" key="11">
    <source>
        <dbReference type="EMBL" id="BBH92006.1"/>
    </source>
</evidence>
<dbReference type="InterPro" id="IPR042211">
    <property type="entry name" value="CRISPR-assoc_Cas1_N"/>
</dbReference>
<dbReference type="PANTHER" id="PTHR34353">
    <property type="entry name" value="CRISPR-ASSOCIATED ENDONUCLEASE CAS1 1"/>
    <property type="match status" value="1"/>
</dbReference>
<dbReference type="GO" id="GO:0016787">
    <property type="term" value="F:hydrolase activity"/>
    <property type="evidence" value="ECO:0007669"/>
    <property type="project" value="UniProtKB-KW"/>
</dbReference>
<dbReference type="HAMAP" id="MF_01470">
    <property type="entry name" value="Cas1"/>
    <property type="match status" value="1"/>
</dbReference>
<dbReference type="InterPro" id="IPR050646">
    <property type="entry name" value="Cas1"/>
</dbReference>
<gene>
    <name evidence="11" type="primary">cas1_1</name>
    <name evidence="10" type="synonym">cas1</name>
    <name evidence="11" type="ORF">KTA_02050</name>
</gene>
<dbReference type="GO" id="GO:0003677">
    <property type="term" value="F:DNA binding"/>
    <property type="evidence" value="ECO:0007669"/>
    <property type="project" value="UniProtKB-KW"/>
</dbReference>
<evidence type="ECO:0000256" key="8">
    <source>
        <dbReference type="ARBA" id="ARBA00023211"/>
    </source>
</evidence>
<keyword evidence="7 10" id="KW-0238">DNA-binding</keyword>
<keyword evidence="3 10" id="KW-0255">Endonuclease</keyword>
<dbReference type="CDD" id="cd09634">
    <property type="entry name" value="Cas1_I-II-III"/>
    <property type="match status" value="1"/>
</dbReference>
<proteinExistence type="inferred from homology"/>
<comment type="function">
    <text evidence="10">CRISPR (clustered regularly interspaced short palindromic repeat), is an adaptive immune system that provides protection against mobile genetic elements (viruses, transposable elements and conjugative plasmids). CRISPR clusters contain spacers, sequences complementary to antecedent mobile elements, and target invading nucleic acids. CRISPR clusters are transcribed and processed into CRISPR RNA (crRNA). Acts as a dsDNA endonuclease. Involved in the integration of spacer DNA into the CRISPR cassette.</text>
</comment>
<dbReference type="GO" id="GO:0046872">
    <property type="term" value="F:metal ion binding"/>
    <property type="evidence" value="ECO:0007669"/>
    <property type="project" value="UniProtKB-UniRule"/>
</dbReference>
<keyword evidence="8 10" id="KW-0464">Manganese</keyword>
<evidence type="ECO:0000256" key="2">
    <source>
        <dbReference type="ARBA" id="ARBA00022723"/>
    </source>
</evidence>
<dbReference type="GO" id="GO:0004519">
    <property type="term" value="F:endonuclease activity"/>
    <property type="evidence" value="ECO:0007669"/>
    <property type="project" value="UniProtKB-UniRule"/>
</dbReference>
<keyword evidence="6 10" id="KW-0051">Antiviral defense</keyword>
<dbReference type="Pfam" id="PF01867">
    <property type="entry name" value="Cas_Cas1"/>
    <property type="match status" value="1"/>
</dbReference>
<keyword evidence="2 10" id="KW-0479">Metal-binding</keyword>
<reference evidence="11" key="1">
    <citation type="submission" date="2018-12" db="EMBL/GenBank/DDBJ databases">
        <title>Novel natural products biosynthetic potential of the class Ktedonobacteria.</title>
        <authorList>
            <person name="Zheng Y."/>
            <person name="Saitou A."/>
            <person name="Wang C.M."/>
            <person name="Toyoda A."/>
            <person name="Minakuchi Y."/>
            <person name="Sekiguchi Y."/>
            <person name="Ueda K."/>
            <person name="Takano H."/>
            <person name="Sakai Y."/>
            <person name="Yokota A."/>
            <person name="Yabe S."/>
        </authorList>
    </citation>
    <scope>NUCLEOTIDE SEQUENCE</scope>
    <source>
        <strain evidence="11">A3-2</strain>
    </source>
</reference>
<comment type="similarity">
    <text evidence="10">Belongs to the CRISPR-associated endonuclease Cas1 family.</text>
</comment>